<dbReference type="Gene3D" id="3.20.20.190">
    <property type="entry name" value="Phosphatidylinositol (PI) phosphodiesterase"/>
    <property type="match status" value="1"/>
</dbReference>
<evidence type="ECO:0000313" key="1">
    <source>
        <dbReference type="EMBL" id="BAQ01408.1"/>
    </source>
</evidence>
<name>A0A0A8J5Z6_ECOLX</name>
<dbReference type="AlphaFoldDB" id="A0A0A8J5Z6"/>
<proteinExistence type="predicted"/>
<reference evidence="1" key="1">
    <citation type="journal article" date="2014" name="DNA Res.">
        <title>A complete view of the genetic diversity of the Escherichia coli O-antigen biosynthesis gene cluster.</title>
        <authorList>
            <person name="Iguchi A."/>
            <person name="Iyoda S."/>
            <person name="Kikuchi T."/>
            <person name="Ogura Y."/>
            <person name="Katsura K."/>
            <person name="Ohnishi M."/>
            <person name="Hayashi T."/>
            <person name="Thomson N.R."/>
        </authorList>
    </citation>
    <scope>NUCLEOTIDE SEQUENCE</scope>
    <source>
        <strain evidence="1">H311a</strain>
    </source>
</reference>
<organism evidence="1">
    <name type="scientific">Escherichia coli</name>
    <dbReference type="NCBI Taxonomy" id="562"/>
    <lineage>
        <taxon>Bacteria</taxon>
        <taxon>Pseudomonadati</taxon>
        <taxon>Pseudomonadota</taxon>
        <taxon>Gammaproteobacteria</taxon>
        <taxon>Enterobacterales</taxon>
        <taxon>Enterobacteriaceae</taxon>
        <taxon>Escherichia</taxon>
    </lineage>
</organism>
<dbReference type="InterPro" id="IPR017946">
    <property type="entry name" value="PLC-like_Pdiesterase_TIM-brl"/>
</dbReference>
<accession>A0A0A8J5Z6</accession>
<dbReference type="SUPFAM" id="SSF51695">
    <property type="entry name" value="PLC-like phosphodiesterases"/>
    <property type="match status" value="1"/>
</dbReference>
<dbReference type="GO" id="GO:0008081">
    <property type="term" value="F:phosphoric diester hydrolase activity"/>
    <property type="evidence" value="ECO:0007669"/>
    <property type="project" value="InterPro"/>
</dbReference>
<protein>
    <submittedName>
        <fullName evidence="1">Putative glycerophosphodiester phosphodiesterase</fullName>
    </submittedName>
</protein>
<sequence>MSMIIISHRGYWKLSSEKNTALAFKRSFSLGYGTETDIRDYKGSLVISHDIPDESSLSIDSFFEIYNQYDVKGPLALNVKSDGLQKLIKEKLNEYKVSNYFFFDMSIPDTLGYLSEKLNTFVRVSEYETLNDLYEDADGVWIDGFKENIITESLLEKIISDGKRACIVSADLHKNDPATQWKLLKSFKTNILQSSNIILCTDLPEKASEFFYG</sequence>
<dbReference type="EMBL" id="AB812042">
    <property type="protein sequence ID" value="BAQ01408.1"/>
    <property type="molecule type" value="Genomic_DNA"/>
</dbReference>
<dbReference type="GO" id="GO:0006629">
    <property type="term" value="P:lipid metabolic process"/>
    <property type="evidence" value="ECO:0007669"/>
    <property type="project" value="InterPro"/>
</dbReference>